<accession>A0A914HW84</accession>
<protein>
    <submittedName>
        <fullName evidence="3">LITAF domain-containing protein</fullName>
    </submittedName>
</protein>
<evidence type="ECO:0000256" key="1">
    <source>
        <dbReference type="SAM" id="MobiDB-lite"/>
    </source>
</evidence>
<keyword evidence="2" id="KW-1185">Reference proteome</keyword>
<reference evidence="3" key="1">
    <citation type="submission" date="2022-11" db="UniProtKB">
        <authorList>
            <consortium name="WormBaseParasite"/>
        </authorList>
    </citation>
    <scope>IDENTIFICATION</scope>
</reference>
<dbReference type="AlphaFoldDB" id="A0A914HW84"/>
<dbReference type="WBParaSite" id="Gr19_v10_g4596.t1">
    <property type="protein sequence ID" value="Gr19_v10_g4596.t1"/>
    <property type="gene ID" value="Gr19_v10_g4596"/>
</dbReference>
<evidence type="ECO:0000313" key="3">
    <source>
        <dbReference type="WBParaSite" id="Gr19_v10_g4596.t1"/>
    </source>
</evidence>
<dbReference type="Proteomes" id="UP000887572">
    <property type="component" value="Unplaced"/>
</dbReference>
<organism evidence="2 3">
    <name type="scientific">Globodera rostochiensis</name>
    <name type="common">Golden nematode worm</name>
    <name type="synonym">Heterodera rostochiensis</name>
    <dbReference type="NCBI Taxonomy" id="31243"/>
    <lineage>
        <taxon>Eukaryota</taxon>
        <taxon>Metazoa</taxon>
        <taxon>Ecdysozoa</taxon>
        <taxon>Nematoda</taxon>
        <taxon>Chromadorea</taxon>
        <taxon>Rhabditida</taxon>
        <taxon>Tylenchina</taxon>
        <taxon>Tylenchomorpha</taxon>
        <taxon>Tylenchoidea</taxon>
        <taxon>Heteroderidae</taxon>
        <taxon>Heteroderinae</taxon>
        <taxon>Globodera</taxon>
    </lineage>
</organism>
<name>A0A914HW84_GLORO</name>
<evidence type="ECO:0000313" key="2">
    <source>
        <dbReference type="Proteomes" id="UP000887572"/>
    </source>
</evidence>
<proteinExistence type="predicted"/>
<sequence length="137" mass="15878">MVKKKQQKPKPSVGFRRNPCVKKSQKPKPSVGFGRYPRIFHCSHCRQIVTTMVKRSPNLKYSVVTFFVHYCPNCRRLLGKHTHSMIDYCPKCPHCKMQRPGGKKKFGCKPRKVYCSFCQQIVTTVTDETNGKAVLDW</sequence>
<feature type="region of interest" description="Disordered" evidence="1">
    <location>
        <begin position="1"/>
        <end position="29"/>
    </location>
</feature>